<feature type="domain" description="F-box" evidence="1">
    <location>
        <begin position="72"/>
        <end position="126"/>
    </location>
</feature>
<evidence type="ECO:0000259" key="1">
    <source>
        <dbReference type="PROSITE" id="PS50181"/>
    </source>
</evidence>
<proteinExistence type="predicted"/>
<sequence>MDDPLRTTSSHMSRRAIMARYFNLCAPVGHAGVPLPQDLYSGNQNKLCCSADGKAFRHVILTGKKDDQEQASDVILNLPIEIKTLITSHLSQHDLVNLARVSRSFYDAAMFSLYENVVIDSDYSFLNDPLRDTGEKVTFIKTRYNLKKFMQLIRENSDTPFPMGMLVRSFKVINLPDGISRNEVRSFIYDSIPNLTRLSSFYWKTNSSVLPLSLLDVLPNKEEITTLAFNVDLGKTTSFTSNAFPSLTKISLAPFVNSQNLSAFFESILLSEGETIEKLETLQLASELPSVLHKPSGNVSSAQCLVITKYMMDNNLQQPNTSESDRFIVYNQIDCGFWSFLNAIAKKGKRFESLKILDIHSANFLSTDSNEVCNIVNLKNLRTLCLSNINEIQFLPDVDYEVHDVSNLALRYMKPSFLEGLLPNLRQLTKLKLDYRESMKDTVCEFIGALQTKANISLRELDIVIHWDDSKEAVWSSWETLAERYIAAILLHKKTLRKLSLIATEDSKFYELHKTIPANMLRSLKDCRHLQSLRLHGESLHPSGHLLLSEFPDLHYLDLVGKEAGGPPHMGLQVVHDGVLDNWYRVIHVAITLAQGNPSLKFVRVDKCLFECGRSGNVSPKLDNLKNWFEKKMRVVVSADDF</sequence>
<dbReference type="SUPFAM" id="SSF81383">
    <property type="entry name" value="F-box domain"/>
    <property type="match status" value="1"/>
</dbReference>
<dbReference type="InterPro" id="IPR001810">
    <property type="entry name" value="F-box_dom"/>
</dbReference>
<organism evidence="2 3">
    <name type="scientific">Lachancea fermentati</name>
    <name type="common">Zygosaccharomyces fermentati</name>
    <dbReference type="NCBI Taxonomy" id="4955"/>
    <lineage>
        <taxon>Eukaryota</taxon>
        <taxon>Fungi</taxon>
        <taxon>Dikarya</taxon>
        <taxon>Ascomycota</taxon>
        <taxon>Saccharomycotina</taxon>
        <taxon>Saccharomycetes</taxon>
        <taxon>Saccharomycetales</taxon>
        <taxon>Saccharomycetaceae</taxon>
        <taxon>Lachancea</taxon>
    </lineage>
</organism>
<dbReference type="PROSITE" id="PS50181">
    <property type="entry name" value="FBOX"/>
    <property type="match status" value="1"/>
</dbReference>
<name>A0A1G4M6T4_LACFM</name>
<evidence type="ECO:0000313" key="2">
    <source>
        <dbReference type="EMBL" id="SCV99510.1"/>
    </source>
</evidence>
<protein>
    <submittedName>
        <fullName evidence="2">LAFE_0A04742g1_1</fullName>
    </submittedName>
</protein>
<dbReference type="Gene3D" id="3.80.10.10">
    <property type="entry name" value="Ribonuclease Inhibitor"/>
    <property type="match status" value="1"/>
</dbReference>
<keyword evidence="3" id="KW-1185">Reference proteome</keyword>
<dbReference type="InterPro" id="IPR036047">
    <property type="entry name" value="F-box-like_dom_sf"/>
</dbReference>
<reference evidence="2 3" key="1">
    <citation type="submission" date="2016-03" db="EMBL/GenBank/DDBJ databases">
        <authorList>
            <person name="Devillers H."/>
        </authorList>
    </citation>
    <scope>NUCLEOTIDE SEQUENCE [LARGE SCALE GENOMIC DNA]</scope>
    <source>
        <strain evidence="2">CBS 6772</strain>
    </source>
</reference>
<dbReference type="OrthoDB" id="4024240at2759"/>
<dbReference type="OMA" id="IMARYFN"/>
<accession>A0A1G4M6T4</accession>
<dbReference type="AlphaFoldDB" id="A0A1G4M6T4"/>
<dbReference type="Pfam" id="PF12937">
    <property type="entry name" value="F-box-like"/>
    <property type="match status" value="1"/>
</dbReference>
<evidence type="ECO:0000313" key="3">
    <source>
        <dbReference type="Proteomes" id="UP000190831"/>
    </source>
</evidence>
<gene>
    <name evidence="2" type="ORF">LAFE_0A04742G</name>
</gene>
<dbReference type="Proteomes" id="UP000190831">
    <property type="component" value="Chromosome A"/>
</dbReference>
<dbReference type="SUPFAM" id="SSF52047">
    <property type="entry name" value="RNI-like"/>
    <property type="match status" value="1"/>
</dbReference>
<dbReference type="EMBL" id="LT598487">
    <property type="protein sequence ID" value="SCV99510.1"/>
    <property type="molecule type" value="Genomic_DNA"/>
</dbReference>
<dbReference type="InterPro" id="IPR032675">
    <property type="entry name" value="LRR_dom_sf"/>
</dbReference>
<dbReference type="SMART" id="SM00256">
    <property type="entry name" value="FBOX"/>
    <property type="match status" value="1"/>
</dbReference>